<dbReference type="InterPro" id="IPR027417">
    <property type="entry name" value="P-loop_NTPase"/>
</dbReference>
<protein>
    <submittedName>
        <fullName evidence="2">Uncharacterized protein</fullName>
    </submittedName>
</protein>
<evidence type="ECO:0000256" key="1">
    <source>
        <dbReference type="SAM" id="MobiDB-lite"/>
    </source>
</evidence>
<dbReference type="EMBL" id="CCBP010000103">
    <property type="protein sequence ID" value="CDO71550.1"/>
    <property type="molecule type" value="Genomic_DNA"/>
</dbReference>
<evidence type="ECO:0000313" key="3">
    <source>
        <dbReference type="Proteomes" id="UP000029665"/>
    </source>
</evidence>
<organism evidence="2 3">
    <name type="scientific">Pycnoporus cinnabarinus</name>
    <name type="common">Cinnabar-red polypore</name>
    <name type="synonym">Trametes cinnabarina</name>
    <dbReference type="NCBI Taxonomy" id="5643"/>
    <lineage>
        <taxon>Eukaryota</taxon>
        <taxon>Fungi</taxon>
        <taxon>Dikarya</taxon>
        <taxon>Basidiomycota</taxon>
        <taxon>Agaricomycotina</taxon>
        <taxon>Agaricomycetes</taxon>
        <taxon>Polyporales</taxon>
        <taxon>Polyporaceae</taxon>
        <taxon>Trametes</taxon>
    </lineage>
</organism>
<feature type="compositionally biased region" description="Pro residues" evidence="1">
    <location>
        <begin position="111"/>
        <end position="122"/>
    </location>
</feature>
<accession>A0A060SB20</accession>
<dbReference type="SUPFAM" id="SSF52540">
    <property type="entry name" value="P-loop containing nucleoside triphosphate hydrolases"/>
    <property type="match status" value="1"/>
</dbReference>
<keyword evidence="3" id="KW-1185">Reference proteome</keyword>
<feature type="compositionally biased region" description="Low complexity" evidence="1">
    <location>
        <begin position="39"/>
        <end position="52"/>
    </location>
</feature>
<feature type="compositionally biased region" description="Low complexity" evidence="1">
    <location>
        <begin position="62"/>
        <end position="77"/>
    </location>
</feature>
<dbReference type="Proteomes" id="UP000029665">
    <property type="component" value="Unassembled WGS sequence"/>
</dbReference>
<feature type="compositionally biased region" description="Polar residues" evidence="1">
    <location>
        <begin position="142"/>
        <end position="152"/>
    </location>
</feature>
<feature type="region of interest" description="Disordered" evidence="1">
    <location>
        <begin position="194"/>
        <end position="242"/>
    </location>
</feature>
<proteinExistence type="predicted"/>
<sequence length="394" mass="42571">MTPKNHPIDLPKIPSLPPIQMPDASNLFGAASHPKRSDSPSSRPSSSSPHASQDTFLTAHTSLSPDQPSSSSTNGSPVYLYPPAAPAMNTPTGLRKSISVDSFVKHNKHSPMPPSRPTPPSPLSSDFRASQGDPDVYLPTSARATDANTSAHRSAWLERDRRLPLLPLSSHGAGTSIHTTTVDRDAGFFDESDVEHSDDFLKRSRKGKGTSRQSVRPGELPMPSRLQPKGSVPSMHSGPYAAPIVPTRSSSLNFRGFKHKSLMPLHTQFPSPQHLPEVSLLVIGPHGCGKSTVIQKGLKHYGLGRPEEIQLESPEGKGVFTYTQRWATVPVAQDNAETALRILEADVSTFNLRDASGVWSDATDAWNGIMICFDVTDPDSLRHAEDLLSESPPS</sequence>
<dbReference type="STRING" id="5643.A0A060SB20"/>
<dbReference type="Gene3D" id="3.40.50.300">
    <property type="entry name" value="P-loop containing nucleotide triphosphate hydrolases"/>
    <property type="match status" value="1"/>
</dbReference>
<gene>
    <name evidence="2" type="ORF">BN946_scf184911.g20</name>
</gene>
<reference evidence="2" key="1">
    <citation type="submission" date="2014-01" db="EMBL/GenBank/DDBJ databases">
        <title>The genome of the white-rot fungus Pycnoporus cinnabarinus: a basidiomycete model with a versatile arsenal for lignocellulosic biomass breakdown.</title>
        <authorList>
            <person name="Levasseur A."/>
            <person name="Lomascolo A."/>
            <person name="Ruiz-Duenas F.J."/>
            <person name="Uzan E."/>
            <person name="Piumi F."/>
            <person name="Kues U."/>
            <person name="Ram A.F.J."/>
            <person name="Murat C."/>
            <person name="Haon M."/>
            <person name="Benoit I."/>
            <person name="Arfi Y."/>
            <person name="Chevret D."/>
            <person name="Drula E."/>
            <person name="Kwon M.J."/>
            <person name="Gouret P."/>
            <person name="Lesage-Meessen L."/>
            <person name="Lombard V."/>
            <person name="Mariette J."/>
            <person name="Noirot C."/>
            <person name="Park J."/>
            <person name="Patyshakuliyeva A."/>
            <person name="Wieneger R.A.B."/>
            <person name="Wosten H.A.B."/>
            <person name="Martin F."/>
            <person name="Coutinho P.M."/>
            <person name="de Vries R."/>
            <person name="Martinez A.T."/>
            <person name="Klopp C."/>
            <person name="Pontarotti P."/>
            <person name="Henrissat B."/>
            <person name="Record E."/>
        </authorList>
    </citation>
    <scope>NUCLEOTIDE SEQUENCE [LARGE SCALE GENOMIC DNA]</scope>
    <source>
        <strain evidence="2">BRFM137</strain>
    </source>
</reference>
<comment type="caution">
    <text evidence="2">The sequence shown here is derived from an EMBL/GenBank/DDBJ whole genome shotgun (WGS) entry which is preliminary data.</text>
</comment>
<name>A0A060SB20_PYCCI</name>
<evidence type="ECO:0000313" key="2">
    <source>
        <dbReference type="EMBL" id="CDO71550.1"/>
    </source>
</evidence>
<dbReference type="AlphaFoldDB" id="A0A060SB20"/>
<feature type="region of interest" description="Disordered" evidence="1">
    <location>
        <begin position="1"/>
        <end position="155"/>
    </location>
</feature>
<dbReference type="OrthoDB" id="28357at2759"/>
<dbReference type="HOGENOM" id="CLU_700463_0_0_1"/>